<comment type="caution">
    <text evidence="9">The sequence shown here is derived from an EMBL/GenBank/DDBJ whole genome shotgun (WGS) entry which is preliminary data.</text>
</comment>
<reference evidence="9 10" key="1">
    <citation type="submission" date="2017-02" db="EMBL/GenBank/DDBJ databases">
        <title>Draft genome sequence of Haemophilus paracuniculus CCUG 43573 type strain.</title>
        <authorList>
            <person name="Engstrom-Jakobsson H."/>
            <person name="Salva-Serra F."/>
            <person name="Thorell K."/>
            <person name="Gonzales-Siles L."/>
            <person name="Karlsson R."/>
            <person name="Boulund F."/>
            <person name="Engstrand L."/>
            <person name="Kristiansson E."/>
            <person name="Moore E."/>
        </authorList>
    </citation>
    <scope>NUCLEOTIDE SEQUENCE [LARGE SCALE GENOMIC DNA]</scope>
    <source>
        <strain evidence="9 10">CCUG 43573</strain>
    </source>
</reference>
<proteinExistence type="inferred from homology"/>
<feature type="binding site" evidence="7">
    <location>
        <position position="57"/>
    </location>
    <ligand>
        <name>Zn(2+)</name>
        <dbReference type="ChEBI" id="CHEBI:29105"/>
        <label>2</label>
    </ligand>
</feature>
<dbReference type="GO" id="GO:0004416">
    <property type="term" value="F:hydroxyacylglutathione hydrolase activity"/>
    <property type="evidence" value="ECO:0007669"/>
    <property type="project" value="UniProtKB-UniRule"/>
</dbReference>
<dbReference type="SMART" id="SM00849">
    <property type="entry name" value="Lactamase_B"/>
    <property type="match status" value="1"/>
</dbReference>
<dbReference type="RefSeq" id="WP_078236210.1">
    <property type="nucleotide sequence ID" value="NZ_MUYA01000003.1"/>
</dbReference>
<evidence type="ECO:0000256" key="1">
    <source>
        <dbReference type="ARBA" id="ARBA00001623"/>
    </source>
</evidence>
<comment type="similarity">
    <text evidence="3 7">Belongs to the metallo-beta-lactamase superfamily. Glyoxalase II family.</text>
</comment>
<evidence type="ECO:0000313" key="10">
    <source>
        <dbReference type="Proteomes" id="UP000190867"/>
    </source>
</evidence>
<feature type="binding site" evidence="7">
    <location>
        <position position="127"/>
    </location>
    <ligand>
        <name>Zn(2+)</name>
        <dbReference type="ChEBI" id="CHEBI:29105"/>
        <label>1</label>
    </ligand>
</feature>
<feature type="binding site" evidence="7">
    <location>
        <position position="109"/>
    </location>
    <ligand>
        <name>Zn(2+)</name>
        <dbReference type="ChEBI" id="CHEBI:29105"/>
        <label>1</label>
    </ligand>
</feature>
<comment type="function">
    <text evidence="7">Thiolesterase that catalyzes the hydrolysis of S-D-lactoyl-glutathione to form glutathione and D-lactic acid.</text>
</comment>
<dbReference type="UniPathway" id="UPA00619">
    <property type="reaction ID" value="UER00676"/>
</dbReference>
<feature type="binding site" evidence="7">
    <location>
        <position position="55"/>
    </location>
    <ligand>
        <name>Zn(2+)</name>
        <dbReference type="ChEBI" id="CHEBI:29105"/>
        <label>1</label>
    </ligand>
</feature>
<dbReference type="Gene3D" id="3.60.15.10">
    <property type="entry name" value="Ribonuclease Z/Hydroxyacylglutathione hydrolase-like"/>
    <property type="match status" value="1"/>
</dbReference>
<dbReference type="HAMAP" id="MF_01374">
    <property type="entry name" value="Glyoxalase_2"/>
    <property type="match status" value="1"/>
</dbReference>
<dbReference type="GO" id="GO:0046872">
    <property type="term" value="F:metal ion binding"/>
    <property type="evidence" value="ECO:0007669"/>
    <property type="project" value="UniProtKB-KW"/>
</dbReference>
<comment type="cofactor">
    <cofactor evidence="7">
        <name>Zn(2+)</name>
        <dbReference type="ChEBI" id="CHEBI:29105"/>
    </cofactor>
    <text evidence="7">Binds 2 Zn(2+) ions per subunit.</text>
</comment>
<feature type="domain" description="Metallo-beta-lactamase" evidence="8">
    <location>
        <begin position="12"/>
        <end position="165"/>
    </location>
</feature>
<dbReference type="InterPro" id="IPR036866">
    <property type="entry name" value="RibonucZ/Hydroxyglut_hydro"/>
</dbReference>
<dbReference type="InterPro" id="IPR017782">
    <property type="entry name" value="Hydroxyacylglutathione_Hdrlase"/>
</dbReference>
<dbReference type="Pfam" id="PF16123">
    <property type="entry name" value="HAGH_C"/>
    <property type="match status" value="1"/>
</dbReference>
<dbReference type="InterPro" id="IPR035680">
    <property type="entry name" value="Clx_II_MBL"/>
</dbReference>
<comment type="catalytic activity">
    <reaction evidence="1 7">
        <text>an S-(2-hydroxyacyl)glutathione + H2O = a 2-hydroxy carboxylate + glutathione + H(+)</text>
        <dbReference type="Rhea" id="RHEA:21864"/>
        <dbReference type="ChEBI" id="CHEBI:15377"/>
        <dbReference type="ChEBI" id="CHEBI:15378"/>
        <dbReference type="ChEBI" id="CHEBI:57925"/>
        <dbReference type="ChEBI" id="CHEBI:58896"/>
        <dbReference type="ChEBI" id="CHEBI:71261"/>
        <dbReference type="EC" id="3.1.2.6"/>
    </reaction>
</comment>
<sequence length="235" mass="26213">MLKITPIPARSDNYIWLIEQGSQAMVVDPSLAEPVLNALAEKSLDLTAILLTHNHADHTDGVAEIVANYPNLLIYGSSEVAEFANHIVQKGTTFAWLDHQIEVLKTAGHTAEHISYLVDERYLFCGDALFSAGCGRVFTGDYQAQFDALQQFNALTDEVVAFPAHEYTLSNLKFAQAVLPDNRQVAEHLQQVEQLRSQNLPTLPTTIGLEKQINPFLQAVSLDEFIALRQHKDRF</sequence>
<dbReference type="Proteomes" id="UP000190867">
    <property type="component" value="Unassembled WGS sequence"/>
</dbReference>
<keyword evidence="5 7" id="KW-0378">Hydrolase</keyword>
<dbReference type="STRING" id="734.B0187_02060"/>
<dbReference type="CDD" id="cd07723">
    <property type="entry name" value="hydroxyacylglutathione_hydrolase_MBL-fold"/>
    <property type="match status" value="1"/>
</dbReference>
<evidence type="ECO:0000313" key="9">
    <source>
        <dbReference type="EMBL" id="OOS00295.1"/>
    </source>
</evidence>
<dbReference type="OrthoDB" id="9802248at2"/>
<evidence type="ECO:0000256" key="7">
    <source>
        <dbReference type="HAMAP-Rule" id="MF_01374"/>
    </source>
</evidence>
<feature type="binding site" evidence="7">
    <location>
        <position position="127"/>
    </location>
    <ligand>
        <name>Zn(2+)</name>
        <dbReference type="ChEBI" id="CHEBI:29105"/>
        <label>2</label>
    </ligand>
</feature>
<accession>A0A1T0AU54</accession>
<dbReference type="InterPro" id="IPR050110">
    <property type="entry name" value="Glyoxalase_II_hydrolase"/>
</dbReference>
<keyword evidence="4 7" id="KW-0479">Metal-binding</keyword>
<dbReference type="PANTHER" id="PTHR43705">
    <property type="entry name" value="HYDROXYACYLGLUTATHIONE HYDROLASE"/>
    <property type="match status" value="1"/>
</dbReference>
<feature type="binding site" evidence="7">
    <location>
        <position position="58"/>
    </location>
    <ligand>
        <name>Zn(2+)</name>
        <dbReference type="ChEBI" id="CHEBI:29105"/>
        <label>2</label>
    </ligand>
</feature>
<evidence type="ECO:0000259" key="8">
    <source>
        <dbReference type="SMART" id="SM00849"/>
    </source>
</evidence>
<dbReference type="EC" id="3.1.2.6" evidence="7"/>
<evidence type="ECO:0000256" key="3">
    <source>
        <dbReference type="ARBA" id="ARBA00006759"/>
    </source>
</evidence>
<comment type="pathway">
    <text evidence="2 7">Secondary metabolite metabolism; methylglyoxal degradation; (R)-lactate from methylglyoxal: step 2/2.</text>
</comment>
<dbReference type="NCBIfam" id="TIGR03413">
    <property type="entry name" value="GSH_gloB"/>
    <property type="match status" value="1"/>
</dbReference>
<evidence type="ECO:0000256" key="6">
    <source>
        <dbReference type="ARBA" id="ARBA00022833"/>
    </source>
</evidence>
<organism evidence="9 10">
    <name type="scientific">Haemophilus paracuniculus</name>
    <dbReference type="NCBI Taxonomy" id="734"/>
    <lineage>
        <taxon>Bacteria</taxon>
        <taxon>Pseudomonadati</taxon>
        <taxon>Pseudomonadota</taxon>
        <taxon>Gammaproteobacteria</taxon>
        <taxon>Pasteurellales</taxon>
        <taxon>Pasteurellaceae</taxon>
        <taxon>Haemophilus</taxon>
    </lineage>
</organism>
<feature type="binding site" evidence="7">
    <location>
        <position position="165"/>
    </location>
    <ligand>
        <name>Zn(2+)</name>
        <dbReference type="ChEBI" id="CHEBI:29105"/>
        <label>2</label>
    </ligand>
</feature>
<name>A0A1T0AU54_9PAST</name>
<dbReference type="SUPFAM" id="SSF56281">
    <property type="entry name" value="Metallo-hydrolase/oxidoreductase"/>
    <property type="match status" value="1"/>
</dbReference>
<dbReference type="InterPro" id="IPR032282">
    <property type="entry name" value="HAGH_C"/>
</dbReference>
<dbReference type="AlphaFoldDB" id="A0A1T0AU54"/>
<evidence type="ECO:0000256" key="2">
    <source>
        <dbReference type="ARBA" id="ARBA00004963"/>
    </source>
</evidence>
<dbReference type="EMBL" id="MUYA01000003">
    <property type="protein sequence ID" value="OOS00295.1"/>
    <property type="molecule type" value="Genomic_DNA"/>
</dbReference>
<dbReference type="PANTHER" id="PTHR43705:SF1">
    <property type="entry name" value="HYDROXYACYLGLUTATHIONE HYDROLASE GLOB"/>
    <property type="match status" value="1"/>
</dbReference>
<dbReference type="InterPro" id="IPR001279">
    <property type="entry name" value="Metallo-B-lactamas"/>
</dbReference>
<comment type="subunit">
    <text evidence="7">Monomer.</text>
</comment>
<feature type="binding site" evidence="7">
    <location>
        <position position="53"/>
    </location>
    <ligand>
        <name>Zn(2+)</name>
        <dbReference type="ChEBI" id="CHEBI:29105"/>
        <label>1</label>
    </ligand>
</feature>
<protein>
    <recommendedName>
        <fullName evidence="7">Hydroxyacylglutathione hydrolase</fullName>
        <ecNumber evidence="7">3.1.2.6</ecNumber>
    </recommendedName>
    <alternativeName>
        <fullName evidence="7">Glyoxalase II</fullName>
        <shortName evidence="7">Glx II</shortName>
    </alternativeName>
</protein>
<evidence type="ECO:0000256" key="5">
    <source>
        <dbReference type="ARBA" id="ARBA00022801"/>
    </source>
</evidence>
<dbReference type="GO" id="GO:0019243">
    <property type="term" value="P:methylglyoxal catabolic process to D-lactate via S-lactoyl-glutathione"/>
    <property type="evidence" value="ECO:0007669"/>
    <property type="project" value="UniProtKB-UniRule"/>
</dbReference>
<dbReference type="Pfam" id="PF00753">
    <property type="entry name" value="Lactamase_B"/>
    <property type="match status" value="1"/>
</dbReference>
<evidence type="ECO:0000256" key="4">
    <source>
        <dbReference type="ARBA" id="ARBA00022723"/>
    </source>
</evidence>
<gene>
    <name evidence="7" type="primary">gloB</name>
    <name evidence="9" type="ORF">B0187_02060</name>
</gene>
<keyword evidence="6 7" id="KW-0862">Zinc</keyword>
<keyword evidence="10" id="KW-1185">Reference proteome</keyword>